<dbReference type="Pfam" id="PF01241">
    <property type="entry name" value="PSI_PSAK"/>
    <property type="match status" value="1"/>
</dbReference>
<protein>
    <recommendedName>
        <fullName evidence="9">Photosystem I reaction center subunit PsaK</fullName>
    </recommendedName>
    <alternativeName>
        <fullName evidence="9">Photosystem I subunit X</fullName>
    </alternativeName>
</protein>
<dbReference type="NCBIfam" id="TIGR03049">
    <property type="entry name" value="PS_I_psaK"/>
    <property type="match status" value="1"/>
</dbReference>
<keyword evidence="11" id="KW-1185">Reference proteome</keyword>
<keyword evidence="4 9" id="KW-0812">Transmembrane</keyword>
<keyword evidence="3 9" id="KW-0602">Photosynthesis</keyword>
<feature type="transmembrane region" description="Helical" evidence="9">
    <location>
        <begin position="20"/>
        <end position="43"/>
    </location>
</feature>
<reference evidence="10" key="1">
    <citation type="submission" date="2017-10" db="EMBL/GenBank/DDBJ databases">
        <title>Draft genome sequence of the planktic cyanobacteria Tychonema bourrellyi isolated from alpine lentic freshwater.</title>
        <authorList>
            <person name="Tett A."/>
            <person name="Armanini F."/>
            <person name="Asnicar F."/>
            <person name="Boscaini A."/>
            <person name="Pasolli E."/>
            <person name="Zolfo M."/>
            <person name="Donati C."/>
            <person name="Salmaso N."/>
            <person name="Segata N."/>
        </authorList>
    </citation>
    <scope>NUCLEOTIDE SEQUENCE</scope>
    <source>
        <strain evidence="10">FEM_GT703</strain>
    </source>
</reference>
<dbReference type="InterPro" id="IPR000549">
    <property type="entry name" value="PSI_PsaG/PsaK"/>
</dbReference>
<comment type="subcellular location">
    <subcellularLocation>
        <location evidence="9">Cellular thylakoid membrane</location>
        <topology evidence="9">Multi-pass membrane protein</topology>
    </subcellularLocation>
    <subcellularLocation>
        <location evidence="1">Membrane</location>
        <topology evidence="1">Multi-pass membrane protein</topology>
    </subcellularLocation>
</comment>
<organism evidence="10 11">
    <name type="scientific">Tychonema bourrellyi FEM_GT703</name>
    <dbReference type="NCBI Taxonomy" id="2040638"/>
    <lineage>
        <taxon>Bacteria</taxon>
        <taxon>Bacillati</taxon>
        <taxon>Cyanobacteriota</taxon>
        <taxon>Cyanophyceae</taxon>
        <taxon>Oscillatoriophycideae</taxon>
        <taxon>Oscillatoriales</taxon>
        <taxon>Microcoleaceae</taxon>
        <taxon>Tychonema</taxon>
    </lineage>
</organism>
<evidence type="ECO:0000256" key="9">
    <source>
        <dbReference type="HAMAP-Rule" id="MF_00474"/>
    </source>
</evidence>
<evidence type="ECO:0000313" key="11">
    <source>
        <dbReference type="Proteomes" id="UP000226442"/>
    </source>
</evidence>
<comment type="caution">
    <text evidence="9">Lacks conserved residue(s) required for the propagation of feature annotation.</text>
</comment>
<dbReference type="InterPro" id="IPR037101">
    <property type="entry name" value="PSI_PsaK_bact"/>
</dbReference>
<dbReference type="Gene3D" id="1.20.860.20">
    <property type="entry name" value="Photosystem I PsaK, reaction centre"/>
    <property type="match status" value="1"/>
</dbReference>
<dbReference type="Proteomes" id="UP000226442">
    <property type="component" value="Unassembled WGS sequence"/>
</dbReference>
<evidence type="ECO:0000313" key="10">
    <source>
        <dbReference type="EMBL" id="PHX53284.1"/>
    </source>
</evidence>
<name>A0A2G4EUS8_9CYAN</name>
<evidence type="ECO:0000256" key="1">
    <source>
        <dbReference type="ARBA" id="ARBA00004141"/>
    </source>
</evidence>
<dbReference type="GO" id="GO:0015979">
    <property type="term" value="P:photosynthesis"/>
    <property type="evidence" value="ECO:0007669"/>
    <property type="project" value="UniProtKB-UniRule"/>
</dbReference>
<sequence>MIYSSLLLVVQSTIPTTPEWSPMVGLTMILCNLLAIAIGYYGISKENRGKGPALPLVMPGMFKGFGIPELLATTSLGHLLGAGVILGLGNSGVL</sequence>
<keyword evidence="6 9" id="KW-1133">Transmembrane helix</keyword>
<dbReference type="PROSITE" id="PS01026">
    <property type="entry name" value="PHOTOSYSTEM_I_PSAGK"/>
    <property type="match status" value="1"/>
</dbReference>
<dbReference type="EMBL" id="NXIB02000222">
    <property type="protein sequence ID" value="PHX53284.1"/>
    <property type="molecule type" value="Genomic_DNA"/>
</dbReference>
<comment type="similarity">
    <text evidence="2 9">Belongs to the PsaG/PsaK family.</text>
</comment>
<dbReference type="GO" id="GO:0009522">
    <property type="term" value="C:photosystem I"/>
    <property type="evidence" value="ECO:0007669"/>
    <property type="project" value="UniProtKB-KW"/>
</dbReference>
<keyword evidence="5 9" id="KW-0603">Photosystem I</keyword>
<accession>A0A2G4EUS8</accession>
<dbReference type="RefSeq" id="WP_096828964.1">
    <property type="nucleotide sequence ID" value="NZ_NXIB02000222.1"/>
</dbReference>
<dbReference type="OrthoDB" id="561382at2"/>
<dbReference type="AlphaFoldDB" id="A0A2G4EUS8"/>
<evidence type="ECO:0000256" key="8">
    <source>
        <dbReference type="ARBA" id="ARBA00023136"/>
    </source>
</evidence>
<evidence type="ECO:0000256" key="6">
    <source>
        <dbReference type="ARBA" id="ARBA00022989"/>
    </source>
</evidence>
<keyword evidence="8 9" id="KW-0472">Membrane</keyword>
<evidence type="ECO:0000256" key="2">
    <source>
        <dbReference type="ARBA" id="ARBA00006458"/>
    </source>
</evidence>
<dbReference type="SUPFAM" id="SSF81563">
    <property type="entry name" value="Photosystem I reaction center subunit X, PsaK"/>
    <property type="match status" value="1"/>
</dbReference>
<dbReference type="InterPro" id="IPR017492">
    <property type="entry name" value="PSI_PsaK"/>
</dbReference>
<dbReference type="HAMAP" id="MF_00474">
    <property type="entry name" value="PSI_PsaK"/>
    <property type="match status" value="1"/>
</dbReference>
<evidence type="ECO:0000256" key="3">
    <source>
        <dbReference type="ARBA" id="ARBA00022531"/>
    </source>
</evidence>
<dbReference type="GO" id="GO:0031676">
    <property type="term" value="C:plasma membrane-derived thylakoid membrane"/>
    <property type="evidence" value="ECO:0007669"/>
    <property type="project" value="UniProtKB-SubCell"/>
</dbReference>
<comment type="caution">
    <text evidence="10">The sequence shown here is derived from an EMBL/GenBank/DDBJ whole genome shotgun (WGS) entry which is preliminary data.</text>
</comment>
<keyword evidence="7 9" id="KW-0793">Thylakoid</keyword>
<evidence type="ECO:0000256" key="5">
    <source>
        <dbReference type="ARBA" id="ARBA00022836"/>
    </source>
</evidence>
<dbReference type="InterPro" id="IPR035982">
    <property type="entry name" value="PSI_centre_PsaK_sf"/>
</dbReference>
<evidence type="ECO:0000256" key="4">
    <source>
        <dbReference type="ARBA" id="ARBA00022692"/>
    </source>
</evidence>
<gene>
    <name evidence="9 10" type="primary">psaK</name>
    <name evidence="10" type="ORF">CP500_022285</name>
</gene>
<proteinExistence type="inferred from homology"/>
<evidence type="ECO:0000256" key="7">
    <source>
        <dbReference type="ARBA" id="ARBA00023078"/>
    </source>
</evidence>